<dbReference type="PANTHER" id="PTHR46521">
    <property type="entry name" value="SUCROSE-PHOSPHATASE 2-RELATED"/>
    <property type="match status" value="1"/>
</dbReference>
<dbReference type="InterPro" id="IPR051518">
    <property type="entry name" value="Sucrose_Phosphatase"/>
</dbReference>
<name>I0IC73_PHYMF</name>
<keyword evidence="4" id="KW-1185">Reference proteome</keyword>
<dbReference type="InterPro" id="IPR036412">
    <property type="entry name" value="HAD-like_sf"/>
</dbReference>
<evidence type="ECO:0000313" key="4">
    <source>
        <dbReference type="Proteomes" id="UP000007881"/>
    </source>
</evidence>
<dbReference type="STRING" id="1142394.PSMK_07020"/>
<keyword evidence="1 3" id="KW-0378">Hydrolase</keyword>
<dbReference type="InterPro" id="IPR023214">
    <property type="entry name" value="HAD_sf"/>
</dbReference>
<accession>I0IC73</accession>
<evidence type="ECO:0000313" key="3">
    <source>
        <dbReference type="EMBL" id="BAM02861.1"/>
    </source>
</evidence>
<dbReference type="Proteomes" id="UP000007881">
    <property type="component" value="Chromosome"/>
</dbReference>
<protein>
    <submittedName>
        <fullName evidence="3">Putative sucrose-phosphate phosphatase</fullName>
        <ecNumber evidence="3">3.1.3.24</ecNumber>
    </submittedName>
</protein>
<dbReference type="SFLD" id="SFLDS00003">
    <property type="entry name" value="Haloacid_Dehalogenase"/>
    <property type="match status" value="1"/>
</dbReference>
<dbReference type="PANTHER" id="PTHR46521:SF4">
    <property type="entry name" value="SUCROSE-PHOSPHATASE 2-RELATED"/>
    <property type="match status" value="1"/>
</dbReference>
<evidence type="ECO:0000256" key="1">
    <source>
        <dbReference type="ARBA" id="ARBA00022801"/>
    </source>
</evidence>
<dbReference type="InterPro" id="IPR006379">
    <property type="entry name" value="HAD-SF_hydro_IIB"/>
</dbReference>
<dbReference type="RefSeq" id="WP_014436081.1">
    <property type="nucleotide sequence ID" value="NC_017080.1"/>
</dbReference>
<dbReference type="KEGG" id="phm:PSMK_07020"/>
<dbReference type="AlphaFoldDB" id="I0IC73"/>
<dbReference type="HOGENOM" id="CLU_030534_0_1_0"/>
<dbReference type="SUPFAM" id="SSF56784">
    <property type="entry name" value="HAD-like"/>
    <property type="match status" value="1"/>
</dbReference>
<dbReference type="eggNOG" id="COG0561">
    <property type="taxonomic scope" value="Bacteria"/>
</dbReference>
<dbReference type="Pfam" id="PF05116">
    <property type="entry name" value="S6PP"/>
    <property type="match status" value="1"/>
</dbReference>
<dbReference type="NCBIfam" id="TIGR01484">
    <property type="entry name" value="HAD-SF-IIB"/>
    <property type="match status" value="1"/>
</dbReference>
<gene>
    <name evidence="3" type="ordered locus">PSMK_07020</name>
</gene>
<dbReference type="EMBL" id="AP012338">
    <property type="protein sequence ID" value="BAM02861.1"/>
    <property type="molecule type" value="Genomic_DNA"/>
</dbReference>
<proteinExistence type="predicted"/>
<dbReference type="InterPro" id="IPR006380">
    <property type="entry name" value="SPP-like_dom"/>
</dbReference>
<dbReference type="Gene3D" id="3.40.50.1000">
    <property type="entry name" value="HAD superfamily/HAD-like"/>
    <property type="match status" value="1"/>
</dbReference>
<dbReference type="SFLD" id="SFLDG01140">
    <property type="entry name" value="C2.B:_Phosphomannomutase_and_P"/>
    <property type="match status" value="1"/>
</dbReference>
<dbReference type="OrthoDB" id="9781413at2"/>
<feature type="domain" description="Sucrose phosphatase-like" evidence="2">
    <location>
        <begin position="6"/>
        <end position="247"/>
    </location>
</feature>
<evidence type="ECO:0000259" key="2">
    <source>
        <dbReference type="Pfam" id="PF05116"/>
    </source>
</evidence>
<sequence length="252" mass="27113">MPDAPPYILLSDVDDTLLGDDAATRRFADFVESRRDRLAFVMNSSRFVASQLRSLEETALPGPDLLIGGMGTEIALPPGGSRLPDAQAHADIWRAKHLAGWDVVKVVGVLDRFPGVEPQPEANQSDLKQSRYLRDASEEDLAALRGELADVGQDVRVTYSSARDLDVTPAGADKSTAVRFVMKSFGYDDGHAAVAGDSGNDRAMLTCGAWGIVVANHRPELADLAGERIHRAAAGHADGVIEGLKRWFPELA</sequence>
<dbReference type="GO" id="GO:0050307">
    <property type="term" value="F:sucrose-phosphate phosphatase activity"/>
    <property type="evidence" value="ECO:0007669"/>
    <property type="project" value="UniProtKB-EC"/>
</dbReference>
<organism evidence="3 4">
    <name type="scientific">Phycisphaera mikurensis (strain NBRC 102666 / KCTC 22515 / FYK2301M01)</name>
    <dbReference type="NCBI Taxonomy" id="1142394"/>
    <lineage>
        <taxon>Bacteria</taxon>
        <taxon>Pseudomonadati</taxon>
        <taxon>Planctomycetota</taxon>
        <taxon>Phycisphaerae</taxon>
        <taxon>Phycisphaerales</taxon>
        <taxon>Phycisphaeraceae</taxon>
        <taxon>Phycisphaera</taxon>
    </lineage>
</organism>
<dbReference type="SFLD" id="SFLDG01141">
    <property type="entry name" value="C2.B.1:_Sucrose_Phosphatase_Li"/>
    <property type="match status" value="1"/>
</dbReference>
<dbReference type="Gene3D" id="3.90.1070.10">
    <property type="match status" value="1"/>
</dbReference>
<reference evidence="3 4" key="1">
    <citation type="submission" date="2012-02" db="EMBL/GenBank/DDBJ databases">
        <title>Complete genome sequence of Phycisphaera mikurensis NBRC 102666.</title>
        <authorList>
            <person name="Ankai A."/>
            <person name="Hosoyama A."/>
            <person name="Terui Y."/>
            <person name="Sekine M."/>
            <person name="Fukai R."/>
            <person name="Kato Y."/>
            <person name="Nakamura S."/>
            <person name="Yamada-Narita S."/>
            <person name="Kawakoshi A."/>
            <person name="Fukunaga Y."/>
            <person name="Yamazaki S."/>
            <person name="Fujita N."/>
        </authorList>
    </citation>
    <scope>NUCLEOTIDE SEQUENCE [LARGE SCALE GENOMIC DNA]</scope>
    <source>
        <strain evidence="4">NBRC 102666 / KCTC 22515 / FYK2301M01</strain>
    </source>
</reference>
<dbReference type="EC" id="3.1.3.24" evidence="3"/>